<dbReference type="KEGG" id="daf:Desaf_1547"/>
<accession>F3Z0R0</accession>
<dbReference type="STRING" id="690850.Desaf_1547"/>
<dbReference type="Proteomes" id="UP000007844">
    <property type="component" value="Chromosome"/>
</dbReference>
<evidence type="ECO:0000313" key="1">
    <source>
        <dbReference type="EMBL" id="EGJ49884.1"/>
    </source>
</evidence>
<gene>
    <name evidence="1" type="ORF">Desaf_1547</name>
</gene>
<dbReference type="AlphaFoldDB" id="F3Z0R0"/>
<sequence length="106" mass="11643">MSTQHVMIFIKLGDISATSVPRLDEALKSYGWEKSKFDSNLWRATVGSEEEQAKLSTQVQKQLITAANFAEAGAFMAVLQVGNSQPVGYVFKKGDALKWNRSAAAF</sequence>
<evidence type="ECO:0000313" key="2">
    <source>
        <dbReference type="Proteomes" id="UP000007844"/>
    </source>
</evidence>
<dbReference type="RefSeq" id="WP_014259668.1">
    <property type="nucleotide sequence ID" value="NC_016629.1"/>
</dbReference>
<dbReference type="HOGENOM" id="CLU_2218805_0_0_7"/>
<name>F3Z0R0_DESAF</name>
<organism evidence="1 2">
    <name type="scientific">Desulfocurvibacter africanus subsp. africanus str. Walvis Bay</name>
    <dbReference type="NCBI Taxonomy" id="690850"/>
    <lineage>
        <taxon>Bacteria</taxon>
        <taxon>Pseudomonadati</taxon>
        <taxon>Thermodesulfobacteriota</taxon>
        <taxon>Desulfovibrionia</taxon>
        <taxon>Desulfovibrionales</taxon>
        <taxon>Desulfovibrionaceae</taxon>
        <taxon>Desulfocurvibacter</taxon>
    </lineage>
</organism>
<keyword evidence="2" id="KW-1185">Reference proteome</keyword>
<dbReference type="EMBL" id="CP003221">
    <property type="protein sequence ID" value="EGJ49884.1"/>
    <property type="molecule type" value="Genomic_DNA"/>
</dbReference>
<protein>
    <submittedName>
        <fullName evidence="1">Uncharacterized protein</fullName>
    </submittedName>
</protein>
<proteinExistence type="predicted"/>
<reference evidence="1 2" key="1">
    <citation type="journal article" date="2011" name="J. Bacteriol.">
        <title>Genome sequence of the mercury-methylating and pleomorphic Desulfovibrio africanus Strain Walvis Bay.</title>
        <authorList>
            <person name="Brown S.D."/>
            <person name="Wall J.D."/>
            <person name="Kucken A.M."/>
            <person name="Gilmour C.C."/>
            <person name="Podar M."/>
            <person name="Brandt C.C."/>
            <person name="Teshima H."/>
            <person name="Detter J.C."/>
            <person name="Han C.S."/>
            <person name="Land M.L."/>
            <person name="Lucas S."/>
            <person name="Han J."/>
            <person name="Pennacchio L."/>
            <person name="Nolan M."/>
            <person name="Pitluck S."/>
            <person name="Woyke T."/>
            <person name="Goodwin L."/>
            <person name="Palumbo A.V."/>
            <person name="Elias D.A."/>
        </authorList>
    </citation>
    <scope>NUCLEOTIDE SEQUENCE [LARGE SCALE GENOMIC DNA]</scope>
    <source>
        <strain evidence="1 2">Walvis Bay</strain>
    </source>
</reference>